<dbReference type="Pfam" id="PF00754">
    <property type="entry name" value="F5_F8_type_C"/>
    <property type="match status" value="1"/>
</dbReference>
<accession>A0ABV9NLX1</accession>
<dbReference type="SUPFAM" id="SSF49785">
    <property type="entry name" value="Galactose-binding domain-like"/>
    <property type="match status" value="2"/>
</dbReference>
<dbReference type="Gene3D" id="2.60.120.260">
    <property type="entry name" value="Galactose-binding domain-like"/>
    <property type="match status" value="1"/>
</dbReference>
<comment type="caution">
    <text evidence="4">The sequence shown here is derived from an EMBL/GenBank/DDBJ whole genome shotgun (WGS) entry which is preliminary data.</text>
</comment>
<organism evidence="4 5">
    <name type="scientific">Coralloluteibacterium thermophilum</name>
    <dbReference type="NCBI Taxonomy" id="2707049"/>
    <lineage>
        <taxon>Bacteria</taxon>
        <taxon>Pseudomonadati</taxon>
        <taxon>Pseudomonadota</taxon>
        <taxon>Gammaproteobacteria</taxon>
        <taxon>Lysobacterales</taxon>
        <taxon>Lysobacteraceae</taxon>
        <taxon>Coralloluteibacterium</taxon>
    </lineage>
</organism>
<evidence type="ECO:0000259" key="3">
    <source>
        <dbReference type="PROSITE" id="PS50022"/>
    </source>
</evidence>
<dbReference type="InterPro" id="IPR012341">
    <property type="entry name" value="6hp_glycosidase-like_sf"/>
</dbReference>
<sequence length="1070" mass="116813">MIHAPHRVVRILLLPAVAALAACGGPASTTAPAGSGAPAVATPGPERVIDDFEGLGPWEVAVSDQVVARLRAVDGAEGRAACLDFDFNGVSGHAAMRRRLPIAYPDEYAFSFRLRGDAPVNALQFKLLDDSGDNVWWVNRPDTRFPQEWTEVRYRRRHIDFAWGPREDRRLRESAQVEFTVYAGEGGAGEVCFDRLALQELPVPPAEPPVPVATASSERAGGDAGRAVDGDPSSTWISAAAGAQTLALDLGHAREFGGLVLHWAAGRHATRYDVEASDDGRDWRRLRGVVEGNGGTDWIHLPESEARHLRLVLHAGPGDAYALSEIEVRDVAFGADRNALVTAMAETRPRGHFPRGFHREQNYWTLVGIDGGPEQGLLSEDGAVEIGRGGATVEPFLLDDAGTLTTWADVAPRQSLAQGYMPIPSVRWQAGDLALTTTAFADGDRDASRMLVRYTLENTGATPRATTLALAVRPLQVNGPVQFLTTPGGVSPIRALAWDGEHVRIDGAPRIRPLVAPDGFFATSFDAGMDVERLSQRPHPDAQAVEDEAGLASGALLYRVALAPGERRTIALDVPLSGTPAPLPAGALDAVLDAVQRRVEAGWHEKLDRVAIRVPERARVLSDTVRTALAHILINRDGPMIRPGTRSYARAWIRDGTMTSEGLMRMGHVEVARAFLEWYAPYQFDSGKVPCCVDVRGSDPVPENDSHGQLVHLIAETWRYGRDRALAEAMWPHAEAALRYMDALRRSERTEANLVPERRPQYGLMPPSISHEGYAAKPAYSYWDDFWALKGYKDGARLAEALGREDAGWIAASRDEFHADLMASIRASAALHGIGFIPGAAELGDFDATSTTIALSPGGERANLPQDLLHGTFERYWNEFVARRDVDRTWDVYTPYELRNVAAFVRLGWTARAHELLDFFHADRRPAAWNQWAEVVAREPRRQVFIGDMPHGWVASDYIRSALDLFAYERESDAALVIAAGVPDDWLDDGGVAIERLRTPWGEFGYALSREAGTTTLRIPADAALPPGGIVFRWPGAQGPGATRIDGAPATWTDDGELRIDRVPAEVVVR</sequence>
<dbReference type="Proteomes" id="UP001595892">
    <property type="component" value="Unassembled WGS sequence"/>
</dbReference>
<evidence type="ECO:0000256" key="1">
    <source>
        <dbReference type="SAM" id="MobiDB-lite"/>
    </source>
</evidence>
<evidence type="ECO:0000313" key="5">
    <source>
        <dbReference type="Proteomes" id="UP001595892"/>
    </source>
</evidence>
<name>A0ABV9NLX1_9GAMM</name>
<dbReference type="InterPro" id="IPR000421">
    <property type="entry name" value="FA58C"/>
</dbReference>
<evidence type="ECO:0000256" key="2">
    <source>
        <dbReference type="SAM" id="SignalP"/>
    </source>
</evidence>
<feature type="signal peptide" evidence="2">
    <location>
        <begin position="1"/>
        <end position="21"/>
    </location>
</feature>
<proteinExistence type="predicted"/>
<gene>
    <name evidence="4" type="ORF">ACFO3Q_08060</name>
</gene>
<dbReference type="InterPro" id="IPR008928">
    <property type="entry name" value="6-hairpin_glycosidase_sf"/>
</dbReference>
<keyword evidence="5" id="KW-1185">Reference proteome</keyword>
<dbReference type="PROSITE" id="PS51257">
    <property type="entry name" value="PROKAR_LIPOPROTEIN"/>
    <property type="match status" value="1"/>
</dbReference>
<dbReference type="SUPFAM" id="SSF48208">
    <property type="entry name" value="Six-hairpin glycosidases"/>
    <property type="match status" value="1"/>
</dbReference>
<feature type="region of interest" description="Disordered" evidence="1">
    <location>
        <begin position="204"/>
        <end position="231"/>
    </location>
</feature>
<dbReference type="InterPro" id="IPR008979">
    <property type="entry name" value="Galactose-bd-like_sf"/>
</dbReference>
<dbReference type="PROSITE" id="PS50022">
    <property type="entry name" value="FA58C_3"/>
    <property type="match status" value="1"/>
</dbReference>
<protein>
    <submittedName>
        <fullName evidence="4">Discoidin domain-containing protein</fullName>
    </submittedName>
</protein>
<keyword evidence="2" id="KW-0732">Signal</keyword>
<reference evidence="5" key="1">
    <citation type="journal article" date="2019" name="Int. J. Syst. Evol. Microbiol.">
        <title>The Global Catalogue of Microorganisms (GCM) 10K type strain sequencing project: providing services to taxonomists for standard genome sequencing and annotation.</title>
        <authorList>
            <consortium name="The Broad Institute Genomics Platform"/>
            <consortium name="The Broad Institute Genome Sequencing Center for Infectious Disease"/>
            <person name="Wu L."/>
            <person name="Ma J."/>
        </authorList>
    </citation>
    <scope>NUCLEOTIDE SEQUENCE [LARGE SCALE GENOMIC DNA]</scope>
    <source>
        <strain evidence="5">CGMCC 1.13574</strain>
    </source>
</reference>
<feature type="domain" description="F5/8 type C" evidence="3">
    <location>
        <begin position="192"/>
        <end position="331"/>
    </location>
</feature>
<dbReference type="Gene3D" id="1.50.10.10">
    <property type="match status" value="1"/>
</dbReference>
<dbReference type="EMBL" id="JBHSGG010000023">
    <property type="protein sequence ID" value="MFC4728119.1"/>
    <property type="molecule type" value="Genomic_DNA"/>
</dbReference>
<evidence type="ECO:0000313" key="4">
    <source>
        <dbReference type="EMBL" id="MFC4728119.1"/>
    </source>
</evidence>
<feature type="chain" id="PRO_5045731432" evidence="2">
    <location>
        <begin position="22"/>
        <end position="1070"/>
    </location>
</feature>